<organism evidence="5 6">
    <name type="scientific">Pseudoalteromonas arctica</name>
    <dbReference type="NCBI Taxonomy" id="394751"/>
    <lineage>
        <taxon>Bacteria</taxon>
        <taxon>Pseudomonadati</taxon>
        <taxon>Pseudomonadota</taxon>
        <taxon>Gammaproteobacteria</taxon>
        <taxon>Alteromonadales</taxon>
        <taxon>Pseudoalteromonadaceae</taxon>
        <taxon>Pseudoalteromonas</taxon>
    </lineage>
</organism>
<proteinExistence type="inferred from homology"/>
<evidence type="ECO:0000259" key="4">
    <source>
        <dbReference type="Pfam" id="PF17836"/>
    </source>
</evidence>
<evidence type="ECO:0000256" key="3">
    <source>
        <dbReference type="PIRSR" id="PIRSR620019-2"/>
    </source>
</evidence>
<feature type="domain" description="PglD N-terminal" evidence="4">
    <location>
        <begin position="5"/>
        <end position="81"/>
    </location>
</feature>
<feature type="site" description="Increases basicity of active site His" evidence="2">
    <location>
        <position position="140"/>
    </location>
</feature>
<dbReference type="Proteomes" id="UP000549590">
    <property type="component" value="Unassembled WGS sequence"/>
</dbReference>
<feature type="binding site" evidence="3">
    <location>
        <position position="169"/>
    </location>
    <ligand>
        <name>acetyl-CoA</name>
        <dbReference type="ChEBI" id="CHEBI:57288"/>
    </ligand>
</feature>
<feature type="binding site" evidence="3">
    <location>
        <begin position="12"/>
        <end position="14"/>
    </location>
    <ligand>
        <name>substrate</name>
    </ligand>
</feature>
<dbReference type="Pfam" id="PF00132">
    <property type="entry name" value="Hexapep"/>
    <property type="match status" value="1"/>
</dbReference>
<dbReference type="PANTHER" id="PTHR43300:SF7">
    <property type="entry name" value="UDP-N-ACETYLBACILLOSAMINE N-ACETYLTRANSFERASE"/>
    <property type="match status" value="1"/>
</dbReference>
<feature type="active site" description="Proton acceptor" evidence="2">
    <location>
        <position position="139"/>
    </location>
</feature>
<evidence type="ECO:0000256" key="1">
    <source>
        <dbReference type="ARBA" id="ARBA00007274"/>
    </source>
</evidence>
<dbReference type="AlphaFoldDB" id="A0AAP6Y5C8"/>
<dbReference type="InterPro" id="IPR041561">
    <property type="entry name" value="PglD_N"/>
</dbReference>
<dbReference type="Gene3D" id="3.40.50.20">
    <property type="match status" value="1"/>
</dbReference>
<comment type="similarity">
    <text evidence="1">Belongs to the transferase hexapeptide repeat family.</text>
</comment>
<dbReference type="SUPFAM" id="SSF51161">
    <property type="entry name" value="Trimeric LpxA-like enzymes"/>
    <property type="match status" value="1"/>
</dbReference>
<comment type="caution">
    <text evidence="5">The sequence shown here is derived from an EMBL/GenBank/DDBJ whole genome shotgun (WGS) entry which is preliminary data.</text>
</comment>
<dbReference type="InterPro" id="IPR050179">
    <property type="entry name" value="Trans_hexapeptide_repeat"/>
</dbReference>
<feature type="binding site" evidence="3">
    <location>
        <position position="148"/>
    </location>
    <ligand>
        <name>acetyl-CoA</name>
        <dbReference type="ChEBI" id="CHEBI:57288"/>
    </ligand>
</feature>
<evidence type="ECO:0000313" key="5">
    <source>
        <dbReference type="EMBL" id="NMP04260.1"/>
    </source>
</evidence>
<dbReference type="InterPro" id="IPR001451">
    <property type="entry name" value="Hexapep"/>
</dbReference>
<dbReference type="InterPro" id="IPR011004">
    <property type="entry name" value="Trimer_LpxA-like_sf"/>
</dbReference>
<reference evidence="5 6" key="1">
    <citation type="submission" date="2020-04" db="EMBL/GenBank/DDBJ databases">
        <title>Genome sequencing and assembly of Pseudoalteromonas arctica.</title>
        <authorList>
            <person name="Cook G.M."/>
        </authorList>
    </citation>
    <scope>NUCLEOTIDE SEQUENCE [LARGE SCALE GENOMIC DNA]</scope>
    <source>
        <strain evidence="5 6">NEC-BIFX-2020_001</strain>
    </source>
</reference>
<feature type="binding site" evidence="3">
    <location>
        <position position="72"/>
    </location>
    <ligand>
        <name>substrate</name>
    </ligand>
</feature>
<dbReference type="CDD" id="cd03360">
    <property type="entry name" value="LbH_AT_putative"/>
    <property type="match status" value="1"/>
</dbReference>
<sequence>MMTNKLAVVGASGHGKVIADIAEQLGFIVNFYDDAYPSKTYIEHWPIHGTCADLIALNNTSTTPNDVVVAIGNNNIRQQKIQLLQQNGFNLITLIAPTAVISQYATIAQGSVVFAGAIINAFANIGIGCIVNTSAIIEHDCAIGDFTHICPNTALAGGVIIGSKSWVGIGSQIKQLIVIGDNCMIGAGSTVIKNIPDNVTAFGSPAVPQ</sequence>
<protein>
    <submittedName>
        <fullName evidence="5">Acetyltransferase</fullName>
    </submittedName>
</protein>
<dbReference type="Gene3D" id="2.160.10.10">
    <property type="entry name" value="Hexapeptide repeat proteins"/>
    <property type="match status" value="1"/>
</dbReference>
<name>A0AAP6Y5C8_9GAMM</name>
<dbReference type="PANTHER" id="PTHR43300">
    <property type="entry name" value="ACETYLTRANSFERASE"/>
    <property type="match status" value="1"/>
</dbReference>
<accession>A0AAP6Y5C8</accession>
<dbReference type="EMBL" id="JABBYB010000010">
    <property type="protein sequence ID" value="NMP04260.1"/>
    <property type="molecule type" value="Genomic_DNA"/>
</dbReference>
<evidence type="ECO:0000313" key="6">
    <source>
        <dbReference type="Proteomes" id="UP000549590"/>
    </source>
</evidence>
<gene>
    <name evidence="5" type="ORF">HHE94_16260</name>
</gene>
<dbReference type="Pfam" id="PF17836">
    <property type="entry name" value="PglD_N"/>
    <property type="match status" value="1"/>
</dbReference>
<dbReference type="NCBIfam" id="TIGR03570">
    <property type="entry name" value="NeuD_NnaD"/>
    <property type="match status" value="1"/>
</dbReference>
<dbReference type="InterPro" id="IPR020019">
    <property type="entry name" value="AcTrfase_PglD-like"/>
</dbReference>
<evidence type="ECO:0000256" key="2">
    <source>
        <dbReference type="PIRSR" id="PIRSR620019-1"/>
    </source>
</evidence>